<keyword evidence="3 9" id="KW-0808">Transferase</keyword>
<dbReference type="GO" id="GO:0071555">
    <property type="term" value="P:cell wall organization"/>
    <property type="evidence" value="ECO:0007669"/>
    <property type="project" value="TreeGrafter"/>
</dbReference>
<feature type="transmembrane region" description="Helical" evidence="8">
    <location>
        <begin position="216"/>
        <end position="244"/>
    </location>
</feature>
<reference evidence="9 10" key="1">
    <citation type="submission" date="2016-10" db="EMBL/GenBank/DDBJ databases">
        <authorList>
            <person name="de Groot N.N."/>
        </authorList>
    </citation>
    <scope>NUCLEOTIDE SEQUENCE [LARGE SCALE GENOMIC DNA]</scope>
    <source>
        <strain evidence="9 10">DSM 18979</strain>
    </source>
</reference>
<dbReference type="GO" id="GO:0016780">
    <property type="term" value="F:phosphotransferase activity, for other substituted phosphate groups"/>
    <property type="evidence" value="ECO:0007669"/>
    <property type="project" value="InterPro"/>
</dbReference>
<evidence type="ECO:0000256" key="1">
    <source>
        <dbReference type="ARBA" id="ARBA00004651"/>
    </source>
</evidence>
<comment type="cofactor">
    <cofactor evidence="7">
        <name>Mg(2+)</name>
        <dbReference type="ChEBI" id="CHEBI:18420"/>
    </cofactor>
</comment>
<sequence length="269" mass="30124">MTILLVIINTLLTLIMIPYIAKMLKRGNFIAKNYREESIPIGLGITIVPIILINYLFFAVSQRDMLDKPLIFLTAIITMAFIGIIDDCSSNQVAKGFKGHIYCLLHGELTTGLFKAFIGGMIALFVSILVSTSIIELFLNFFLITLFTNLINLFDLRPGRAIKAYISIALLFIVLGLNSFYKLILYSILGYCLGYLPQDLKAKSMMGDAGSNPLGISLGIISVFNFSLSVKFILVFILLLFHILSEKYSFTKIIRNNAILNYIDQLGRH</sequence>
<dbReference type="PANTHER" id="PTHR22926">
    <property type="entry name" value="PHOSPHO-N-ACETYLMURAMOYL-PENTAPEPTIDE-TRANSFERASE"/>
    <property type="match status" value="1"/>
</dbReference>
<feature type="binding site" evidence="7">
    <location>
        <position position="208"/>
    </location>
    <ligand>
        <name>Mg(2+)</name>
        <dbReference type="ChEBI" id="CHEBI:18420"/>
    </ligand>
</feature>
<feature type="transmembrane region" description="Helical" evidence="8">
    <location>
        <begin position="70"/>
        <end position="88"/>
    </location>
</feature>
<evidence type="ECO:0000313" key="9">
    <source>
        <dbReference type="EMBL" id="SES70459.1"/>
    </source>
</evidence>
<organism evidence="9 10">
    <name type="scientific">Natronincola peptidivorans</name>
    <dbReference type="NCBI Taxonomy" id="426128"/>
    <lineage>
        <taxon>Bacteria</taxon>
        <taxon>Bacillati</taxon>
        <taxon>Bacillota</taxon>
        <taxon>Clostridia</taxon>
        <taxon>Peptostreptococcales</taxon>
        <taxon>Natronincolaceae</taxon>
        <taxon>Natronincola</taxon>
    </lineage>
</organism>
<keyword evidence="7" id="KW-0460">Magnesium</keyword>
<dbReference type="GO" id="GO:0044038">
    <property type="term" value="P:cell wall macromolecule biosynthetic process"/>
    <property type="evidence" value="ECO:0007669"/>
    <property type="project" value="TreeGrafter"/>
</dbReference>
<keyword evidence="4 8" id="KW-0812">Transmembrane</keyword>
<name>A0A1H9YN28_9FIRM</name>
<feature type="transmembrane region" description="Helical" evidence="8">
    <location>
        <begin position="41"/>
        <end position="58"/>
    </location>
</feature>
<evidence type="ECO:0000256" key="3">
    <source>
        <dbReference type="ARBA" id="ARBA00022679"/>
    </source>
</evidence>
<feature type="transmembrane region" description="Helical" evidence="8">
    <location>
        <begin position="168"/>
        <end position="196"/>
    </location>
</feature>
<evidence type="ECO:0000313" key="10">
    <source>
        <dbReference type="Proteomes" id="UP000199568"/>
    </source>
</evidence>
<dbReference type="PANTHER" id="PTHR22926:SF3">
    <property type="entry name" value="UNDECAPRENYL-PHOSPHATE ALPHA-N-ACETYLGLUCOSAMINYL 1-PHOSPHATE TRANSFERASE"/>
    <property type="match status" value="1"/>
</dbReference>
<comment type="subcellular location">
    <subcellularLocation>
        <location evidence="1">Cell membrane</location>
        <topology evidence="1">Multi-pass membrane protein</topology>
    </subcellularLocation>
</comment>
<dbReference type="OrthoDB" id="2679245at2"/>
<feature type="binding site" evidence="7">
    <location>
        <position position="152"/>
    </location>
    <ligand>
        <name>Mg(2+)</name>
        <dbReference type="ChEBI" id="CHEBI:18420"/>
    </ligand>
</feature>
<evidence type="ECO:0000256" key="5">
    <source>
        <dbReference type="ARBA" id="ARBA00022989"/>
    </source>
</evidence>
<keyword evidence="6 8" id="KW-0472">Membrane</keyword>
<dbReference type="Pfam" id="PF00953">
    <property type="entry name" value="Glycos_transf_4"/>
    <property type="match status" value="1"/>
</dbReference>
<proteinExistence type="predicted"/>
<keyword evidence="2" id="KW-1003">Cell membrane</keyword>
<dbReference type="AlphaFoldDB" id="A0A1H9YN28"/>
<evidence type="ECO:0000256" key="8">
    <source>
        <dbReference type="SAM" id="Phobius"/>
    </source>
</evidence>
<keyword evidence="7" id="KW-0479">Metal-binding</keyword>
<dbReference type="Proteomes" id="UP000199568">
    <property type="component" value="Unassembled WGS sequence"/>
</dbReference>
<dbReference type="RefSeq" id="WP_090438262.1">
    <property type="nucleotide sequence ID" value="NZ_FOHU01000001.1"/>
</dbReference>
<dbReference type="GO" id="GO:0046872">
    <property type="term" value="F:metal ion binding"/>
    <property type="evidence" value="ECO:0007669"/>
    <property type="project" value="UniProtKB-KW"/>
</dbReference>
<evidence type="ECO:0000256" key="2">
    <source>
        <dbReference type="ARBA" id="ARBA00022475"/>
    </source>
</evidence>
<dbReference type="EMBL" id="FOHU01000001">
    <property type="protein sequence ID" value="SES70459.1"/>
    <property type="molecule type" value="Genomic_DNA"/>
</dbReference>
<dbReference type="STRING" id="426128.SAMN05660297_00316"/>
<keyword evidence="10" id="KW-1185">Reference proteome</keyword>
<evidence type="ECO:0000256" key="6">
    <source>
        <dbReference type="ARBA" id="ARBA00023136"/>
    </source>
</evidence>
<accession>A0A1H9YN28</accession>
<evidence type="ECO:0000256" key="7">
    <source>
        <dbReference type="PIRSR" id="PIRSR600715-1"/>
    </source>
</evidence>
<evidence type="ECO:0000256" key="4">
    <source>
        <dbReference type="ARBA" id="ARBA00022692"/>
    </source>
</evidence>
<feature type="transmembrane region" description="Helical" evidence="8">
    <location>
        <begin position="6"/>
        <end position="21"/>
    </location>
</feature>
<dbReference type="InterPro" id="IPR000715">
    <property type="entry name" value="Glycosyl_transferase_4"/>
</dbReference>
<gene>
    <name evidence="9" type="ORF">SAMN05660297_00316</name>
</gene>
<dbReference type="GO" id="GO:0005886">
    <property type="term" value="C:plasma membrane"/>
    <property type="evidence" value="ECO:0007669"/>
    <property type="project" value="UniProtKB-SubCell"/>
</dbReference>
<protein>
    <submittedName>
        <fullName evidence="9">UDP-N-acetylmuramyl pentapeptide phosphotransferase/UDP-N-acetylglucosamine-1-phosphate transferase</fullName>
    </submittedName>
</protein>
<keyword evidence="5 8" id="KW-1133">Transmembrane helix</keyword>